<evidence type="ECO:0000313" key="3">
    <source>
        <dbReference type="Proteomes" id="UP000288675"/>
    </source>
</evidence>
<evidence type="ECO:0000256" key="1">
    <source>
        <dbReference type="SAM" id="Coils"/>
    </source>
</evidence>
<dbReference type="Pfam" id="PF26363">
    <property type="entry name" value="Phospholipase-like"/>
    <property type="match status" value="1"/>
</dbReference>
<dbReference type="InterPro" id="IPR029058">
    <property type="entry name" value="AB_hydrolase_fold"/>
</dbReference>
<dbReference type="NCBIfam" id="NF047388">
    <property type="entry name" value="SA1320_fam"/>
    <property type="match status" value="1"/>
</dbReference>
<dbReference type="Proteomes" id="UP000288675">
    <property type="component" value="Chromosome"/>
</dbReference>
<feature type="coiled-coil region" evidence="1">
    <location>
        <begin position="262"/>
        <end position="318"/>
    </location>
</feature>
<keyword evidence="1" id="KW-0175">Coiled coil</keyword>
<accession>A0AAJ3YX41</accession>
<dbReference type="EMBL" id="CP035232">
    <property type="protein sequence ID" value="QAT64879.1"/>
    <property type="molecule type" value="Genomic_DNA"/>
</dbReference>
<organism evidence="2 3">
    <name type="scientific">Bacillus glycinifermentans</name>
    <dbReference type="NCBI Taxonomy" id="1664069"/>
    <lineage>
        <taxon>Bacteria</taxon>
        <taxon>Bacillati</taxon>
        <taxon>Bacillota</taxon>
        <taxon>Bacilli</taxon>
        <taxon>Bacillales</taxon>
        <taxon>Bacillaceae</taxon>
        <taxon>Bacillus</taxon>
    </lineage>
</organism>
<dbReference type="AlphaFoldDB" id="A0AAJ3YX41"/>
<dbReference type="SUPFAM" id="SSF53474">
    <property type="entry name" value="alpha/beta-Hydrolases"/>
    <property type="match status" value="1"/>
</dbReference>
<name>A0AAJ3YX41_9BACI</name>
<reference evidence="2 3" key="1">
    <citation type="submission" date="2019-01" db="EMBL/GenBank/DDBJ databases">
        <title>Genome sequence of Bacillus glycinifermentans SRCM103574.</title>
        <authorList>
            <person name="Kong H.-J."/>
            <person name="Jeong S.-Y."/>
            <person name="Jeong D.-Y."/>
        </authorList>
    </citation>
    <scope>NUCLEOTIDE SEQUENCE [LARGE SCALE GENOMIC DNA]</scope>
    <source>
        <strain evidence="2 3">SRCM103574</strain>
    </source>
</reference>
<sequence>MANEVKNNKTLSEDKNLVEIAGFHSYKNPLETDTFNVNGYKYVVVNKIYEDPTGLDVITVKNVETGKYTVVYQGTNAGKENGMQDILTDAQMAGPLTPEQVKAARKYYDQMKAKYGDKLTSVCGNSLGGGLANAVAVEHPDVKAVTINPSILPEGEVDRDQDYPNITNYFSKYDPLTLAEEGVLLGDRIPGKVIEIDNGVPFLSALMSNHMGYRMGENTEEDQSVEIGEKGKPGCGRIYISAGDHIVTSIWTGEPLYGNIGSNKIEINKENLDLLAAALENDVLRRLGYVSEYLQHSNEIVENEKKLKSKRLADLREMFTDMFESAFGDPLFIGISQAGNILKYLIDGLIALLDTAEEKCRSLNVLLNSLRLNCLNMFFKQISVWKASQVR</sequence>
<proteinExistence type="predicted"/>
<protein>
    <recommendedName>
        <fullName evidence="4">Lipase class 3</fullName>
    </recommendedName>
</protein>
<dbReference type="KEGG" id="bgy:BGLY_1572"/>
<evidence type="ECO:0008006" key="4">
    <source>
        <dbReference type="Google" id="ProtNLM"/>
    </source>
</evidence>
<evidence type="ECO:0000313" key="2">
    <source>
        <dbReference type="EMBL" id="QAT64879.1"/>
    </source>
</evidence>
<dbReference type="RefSeq" id="WP_046132312.1">
    <property type="nucleotide sequence ID" value="NZ_CP035232.1"/>
</dbReference>
<dbReference type="GeneID" id="82852651"/>
<dbReference type="Gene3D" id="3.40.50.1820">
    <property type="entry name" value="alpha/beta hydrolase"/>
    <property type="match status" value="1"/>
</dbReference>
<gene>
    <name evidence="2" type="ORF">EQZ20_08155</name>
</gene>